<evidence type="ECO:0000256" key="2">
    <source>
        <dbReference type="SAM" id="MobiDB-lite"/>
    </source>
</evidence>
<reference evidence="4" key="1">
    <citation type="submission" date="2022-08" db="EMBL/GenBank/DDBJ databases">
        <title>Draft genome sequencing of Roseisolibacter agri AW1220.</title>
        <authorList>
            <person name="Tobiishi Y."/>
            <person name="Tonouchi A."/>
        </authorList>
    </citation>
    <scope>NUCLEOTIDE SEQUENCE</scope>
    <source>
        <strain evidence="4">AW1220</strain>
    </source>
</reference>
<evidence type="ECO:0000313" key="5">
    <source>
        <dbReference type="Proteomes" id="UP001161325"/>
    </source>
</evidence>
<dbReference type="GO" id="GO:0016740">
    <property type="term" value="F:transferase activity"/>
    <property type="evidence" value="ECO:0007669"/>
    <property type="project" value="UniProtKB-KW"/>
</dbReference>
<feature type="region of interest" description="Disordered" evidence="2">
    <location>
        <begin position="159"/>
        <end position="182"/>
    </location>
</feature>
<dbReference type="GO" id="GO:0009401">
    <property type="term" value="P:phosphoenolpyruvate-dependent sugar phosphotransferase system"/>
    <property type="evidence" value="ECO:0007669"/>
    <property type="project" value="InterPro"/>
</dbReference>
<keyword evidence="1" id="KW-0808">Transferase</keyword>
<dbReference type="InterPro" id="IPR004701">
    <property type="entry name" value="PTS_EIIA_man-typ"/>
</dbReference>
<feature type="domain" description="PTS EIIA type-4" evidence="3">
    <location>
        <begin position="21"/>
        <end position="153"/>
    </location>
</feature>
<dbReference type="AlphaFoldDB" id="A0AA37V7E8"/>
<comment type="caution">
    <text evidence="4">The sequence shown here is derived from an EMBL/GenBank/DDBJ whole genome shotgun (WGS) entry which is preliminary data.</text>
</comment>
<organism evidence="4 5">
    <name type="scientific">Roseisolibacter agri</name>
    <dbReference type="NCBI Taxonomy" id="2014610"/>
    <lineage>
        <taxon>Bacteria</taxon>
        <taxon>Pseudomonadati</taxon>
        <taxon>Gemmatimonadota</taxon>
        <taxon>Gemmatimonadia</taxon>
        <taxon>Gemmatimonadales</taxon>
        <taxon>Gemmatimonadaceae</taxon>
        <taxon>Roseisolibacter</taxon>
    </lineage>
</organism>
<evidence type="ECO:0000313" key="4">
    <source>
        <dbReference type="EMBL" id="GLC26531.1"/>
    </source>
</evidence>
<evidence type="ECO:0000256" key="1">
    <source>
        <dbReference type="ARBA" id="ARBA00022679"/>
    </source>
</evidence>
<evidence type="ECO:0000259" key="3">
    <source>
        <dbReference type="PROSITE" id="PS51096"/>
    </source>
</evidence>
<dbReference type="GO" id="GO:0016020">
    <property type="term" value="C:membrane"/>
    <property type="evidence" value="ECO:0007669"/>
    <property type="project" value="InterPro"/>
</dbReference>
<dbReference type="InterPro" id="IPR036662">
    <property type="entry name" value="PTS_EIIA_man-typ_sf"/>
</dbReference>
<dbReference type="Gene3D" id="3.40.50.510">
    <property type="entry name" value="Phosphotransferase system, mannose-type IIA component"/>
    <property type="match status" value="1"/>
</dbReference>
<dbReference type="SUPFAM" id="SSF53062">
    <property type="entry name" value="PTS system fructose IIA component-like"/>
    <property type="match status" value="1"/>
</dbReference>
<keyword evidence="5" id="KW-1185">Reference proteome</keyword>
<sequence length="182" mass="17903">MTSSATDAASDAPTPGAPTAAALAVVAGHGDFAAGLISAVAQITGRGDLLLPVTNRGLGPAEIDAALREAVQHASVRVIFTDLPAGSCTIASRRLLRERPDLRLVTGANLPAVLDFVMASDPAPSDAAVEAPAATEAQAQALARAVERGRGALVVVAPPAAPASPPLATSTAAPGPEVGGAR</sequence>
<gene>
    <name evidence="4" type="ORF">rosag_30440</name>
</gene>
<proteinExistence type="predicted"/>
<dbReference type="RefSeq" id="WP_284350981.1">
    <property type="nucleotide sequence ID" value="NZ_BRXS01000004.1"/>
</dbReference>
<dbReference type="Proteomes" id="UP001161325">
    <property type="component" value="Unassembled WGS sequence"/>
</dbReference>
<dbReference type="PROSITE" id="PS51096">
    <property type="entry name" value="PTS_EIIA_TYPE_4"/>
    <property type="match status" value="1"/>
</dbReference>
<dbReference type="EMBL" id="BRXS01000004">
    <property type="protein sequence ID" value="GLC26531.1"/>
    <property type="molecule type" value="Genomic_DNA"/>
</dbReference>
<accession>A0AA37V7E8</accession>
<protein>
    <recommendedName>
        <fullName evidence="3">PTS EIIA type-4 domain-containing protein</fullName>
    </recommendedName>
</protein>
<feature type="compositionally biased region" description="Low complexity" evidence="2">
    <location>
        <begin position="166"/>
        <end position="176"/>
    </location>
</feature>
<dbReference type="Pfam" id="PF03610">
    <property type="entry name" value="EIIA-man"/>
    <property type="match status" value="1"/>
</dbReference>
<name>A0AA37V7E8_9BACT</name>